<dbReference type="RefSeq" id="WP_237855237.1">
    <property type="nucleotide sequence ID" value="NZ_JAKLWS010000022.1"/>
</dbReference>
<evidence type="ECO:0000256" key="3">
    <source>
        <dbReference type="ARBA" id="ARBA00023004"/>
    </source>
</evidence>
<feature type="signal peptide" evidence="5">
    <location>
        <begin position="1"/>
        <end position="21"/>
    </location>
</feature>
<name>A0ABS9KG92_9BACT</name>
<evidence type="ECO:0000256" key="5">
    <source>
        <dbReference type="SAM" id="SignalP"/>
    </source>
</evidence>
<gene>
    <name evidence="7" type="ORF">L6773_14960</name>
</gene>
<feature type="chain" id="PRO_5045799625" description="Cytochrome c domain-containing protein" evidence="5">
    <location>
        <begin position="22"/>
        <end position="430"/>
    </location>
</feature>
<evidence type="ECO:0000259" key="6">
    <source>
        <dbReference type="PROSITE" id="PS51007"/>
    </source>
</evidence>
<keyword evidence="2 4" id="KW-0479">Metal-binding</keyword>
<organism evidence="7 8">
    <name type="scientific">Rhodohalobacter sulfatireducens</name>
    <dbReference type="NCBI Taxonomy" id="2911366"/>
    <lineage>
        <taxon>Bacteria</taxon>
        <taxon>Pseudomonadati</taxon>
        <taxon>Balneolota</taxon>
        <taxon>Balneolia</taxon>
        <taxon>Balneolales</taxon>
        <taxon>Balneolaceae</taxon>
        <taxon>Rhodohalobacter</taxon>
    </lineage>
</organism>
<dbReference type="InterPro" id="IPR009056">
    <property type="entry name" value="Cyt_c-like_dom"/>
</dbReference>
<evidence type="ECO:0000256" key="2">
    <source>
        <dbReference type="ARBA" id="ARBA00022723"/>
    </source>
</evidence>
<feature type="domain" description="Cytochrome c" evidence="6">
    <location>
        <begin position="208"/>
        <end position="310"/>
    </location>
</feature>
<keyword evidence="5" id="KW-0732">Signal</keyword>
<dbReference type="PANTHER" id="PTHR35008:SF8">
    <property type="entry name" value="ALCOHOL DEHYDROGENASE CYTOCHROME C SUBUNIT"/>
    <property type="match status" value="1"/>
</dbReference>
<dbReference type="SUPFAM" id="SSF46626">
    <property type="entry name" value="Cytochrome c"/>
    <property type="match status" value="2"/>
</dbReference>
<dbReference type="PROSITE" id="PS51007">
    <property type="entry name" value="CYTC"/>
    <property type="match status" value="2"/>
</dbReference>
<protein>
    <recommendedName>
        <fullName evidence="6">Cytochrome c domain-containing protein</fullName>
    </recommendedName>
</protein>
<dbReference type="PANTHER" id="PTHR35008">
    <property type="entry name" value="BLL4482 PROTEIN-RELATED"/>
    <property type="match status" value="1"/>
</dbReference>
<accession>A0ABS9KG92</accession>
<keyword evidence="8" id="KW-1185">Reference proteome</keyword>
<dbReference type="InterPro" id="IPR051459">
    <property type="entry name" value="Cytochrome_c-type_DH"/>
</dbReference>
<reference evidence="7" key="1">
    <citation type="submission" date="2022-01" db="EMBL/GenBank/DDBJ databases">
        <authorList>
            <person name="Wang Y."/>
        </authorList>
    </citation>
    <scope>NUCLEOTIDE SEQUENCE</scope>
    <source>
        <strain evidence="7">WB101</strain>
    </source>
</reference>
<comment type="caution">
    <text evidence="7">The sequence shown here is derived from an EMBL/GenBank/DDBJ whole genome shotgun (WGS) entry which is preliminary data.</text>
</comment>
<keyword evidence="3 4" id="KW-0408">Iron</keyword>
<evidence type="ECO:0000313" key="7">
    <source>
        <dbReference type="EMBL" id="MCG2589879.1"/>
    </source>
</evidence>
<evidence type="ECO:0000256" key="1">
    <source>
        <dbReference type="ARBA" id="ARBA00022617"/>
    </source>
</evidence>
<dbReference type="EMBL" id="JAKLWS010000022">
    <property type="protein sequence ID" value="MCG2589879.1"/>
    <property type="molecule type" value="Genomic_DNA"/>
</dbReference>
<dbReference type="PROSITE" id="PS51257">
    <property type="entry name" value="PROKAR_LIPOPROTEIN"/>
    <property type="match status" value="1"/>
</dbReference>
<evidence type="ECO:0000313" key="8">
    <source>
        <dbReference type="Proteomes" id="UP001165366"/>
    </source>
</evidence>
<feature type="domain" description="Cytochrome c" evidence="6">
    <location>
        <begin position="54"/>
        <end position="171"/>
    </location>
</feature>
<dbReference type="Proteomes" id="UP001165366">
    <property type="component" value="Unassembled WGS sequence"/>
</dbReference>
<evidence type="ECO:0000256" key="4">
    <source>
        <dbReference type="PROSITE-ProRule" id="PRU00433"/>
    </source>
</evidence>
<reference evidence="7" key="2">
    <citation type="submission" date="2024-05" db="EMBL/GenBank/DDBJ databases">
        <title>Rhodohalobacter halophilus gen. nov., sp. nov., a moderately halophilic member of the family Balneolaceae.</title>
        <authorList>
            <person name="Xia J."/>
        </authorList>
    </citation>
    <scope>NUCLEOTIDE SEQUENCE</scope>
    <source>
        <strain evidence="7">WB101</strain>
    </source>
</reference>
<proteinExistence type="predicted"/>
<dbReference type="Gene3D" id="1.10.760.10">
    <property type="entry name" value="Cytochrome c-like domain"/>
    <property type="match status" value="1"/>
</dbReference>
<sequence>MGNTKLIFLFFCVFLITSCTGNLDKSEIQTTTSTILEASNSRPLTDVTFEVTPERITRGKYLAEGLYCLTCHTERDTTQVGWPPIMEKQFSGALRFETDSTYLYAPNLTPDIETGIGSFSDDMLSRAIREGVGHDGRRLVPPGLGGMPVGSFRNLTDEDLASIIVYLRSIPPIKNKLPSRNIGNALEENLKERWHPNITGLEDPDFSDPVGRGKYLISLTDCNGCHTGWYGRNPGVFGGGLQFGDEDKNIASPNISSDPTGIGNWTAEGFIDIIRTGKNGLLDPAMPWISYRNLTDEDLTYIYLALKESQPVRHFVLNGAEPTYCEICETEHGMGVANHLEPIQSFQNDFMIPIDYAGRYVNQIFEADTIEFTIANNKLIMEDFEFIPVSESDFVADRFFAPIHFSRDGSGKVVDFYYQAYMRGVYKKLE</sequence>
<keyword evidence="1 4" id="KW-0349">Heme</keyword>
<dbReference type="InterPro" id="IPR036909">
    <property type="entry name" value="Cyt_c-like_dom_sf"/>
</dbReference>